<organism evidence="1 2">
    <name type="scientific">Bacillus spongiae</name>
    <dbReference type="NCBI Taxonomy" id="2683610"/>
    <lineage>
        <taxon>Bacteria</taxon>
        <taxon>Bacillati</taxon>
        <taxon>Bacillota</taxon>
        <taxon>Bacilli</taxon>
        <taxon>Bacillales</taxon>
        <taxon>Bacillaceae</taxon>
        <taxon>Bacillus</taxon>
    </lineage>
</organism>
<dbReference type="Proteomes" id="UP001312865">
    <property type="component" value="Unassembled WGS sequence"/>
</dbReference>
<accession>A0ABU8H9P6</accession>
<protein>
    <recommendedName>
        <fullName evidence="3">ASCH domain-containing protein</fullName>
    </recommendedName>
</protein>
<name>A0ABU8H9P6_9BACI</name>
<reference evidence="1 2" key="1">
    <citation type="journal article" date="2018" name="J. Microbiol.">
        <title>Bacillus spongiae sp. nov., isolated from sponge of Jeju Island.</title>
        <authorList>
            <person name="Lee G.E."/>
            <person name="Im W.T."/>
            <person name="Park J.S."/>
        </authorList>
    </citation>
    <scope>NUCLEOTIDE SEQUENCE [LARGE SCALE GENOMIC DNA]</scope>
    <source>
        <strain evidence="1 2">135PIL107-10</strain>
    </source>
</reference>
<dbReference type="RefSeq" id="WP_336585401.1">
    <property type="nucleotide sequence ID" value="NZ_JBBAXC010000002.1"/>
</dbReference>
<dbReference type="SUPFAM" id="SSF88697">
    <property type="entry name" value="PUA domain-like"/>
    <property type="match status" value="1"/>
</dbReference>
<proteinExistence type="predicted"/>
<evidence type="ECO:0000313" key="2">
    <source>
        <dbReference type="Proteomes" id="UP001312865"/>
    </source>
</evidence>
<comment type="caution">
    <text evidence="1">The sequence shown here is derived from an EMBL/GenBank/DDBJ whole genome shotgun (WGS) entry which is preliminary data.</text>
</comment>
<keyword evidence="2" id="KW-1185">Reference proteome</keyword>
<evidence type="ECO:0000313" key="1">
    <source>
        <dbReference type="EMBL" id="MEI5905977.1"/>
    </source>
</evidence>
<evidence type="ECO:0008006" key="3">
    <source>
        <dbReference type="Google" id="ProtNLM"/>
    </source>
</evidence>
<dbReference type="InterPro" id="IPR015947">
    <property type="entry name" value="PUA-like_sf"/>
</dbReference>
<dbReference type="EMBL" id="JBBAXC010000002">
    <property type="protein sequence ID" value="MEI5905977.1"/>
    <property type="molecule type" value="Genomic_DNA"/>
</dbReference>
<gene>
    <name evidence="1" type="ORF">WAK64_02700</name>
</gene>
<sequence>MKKNIVLSFHPDYFRPILYGIKKYEYRKAFCKEPIRAYLYLTRPVSEFIGILELGEAIHPEFIKATFCENHAIQKRMDICINKREKAIIPIKSFQLFKKPIPFSKIKDGGLDFKVPRGFTYIDEKKILQYLESQEVYDREFIHSHQHIYEDNIGVMCKEMERSDEFIQRDKDFNLSERSHLVKSNYVNKM</sequence>